<keyword evidence="4" id="KW-1185">Reference proteome</keyword>
<evidence type="ECO:0000313" key="4">
    <source>
        <dbReference type="Proteomes" id="UP001160625"/>
    </source>
</evidence>
<dbReference type="InterPro" id="IPR006311">
    <property type="entry name" value="TAT_signal"/>
</dbReference>
<evidence type="ECO:0000313" key="3">
    <source>
        <dbReference type="EMBL" id="MDH7639064.1"/>
    </source>
</evidence>
<sequence>MIDRRTLLGATVAAGAAASLPAQPPAMPAWPPKEGIRLWPGRPPGAQATLPTPSLQLHGTAAQPDLQLRGVAEPMVYVLRPARPNGIGLLTIPGGGYAYEAVSHEGLDVAARFNAMGYTIFLLAYRLPGDGWQHRSDVPLQDAQRAIRLIRAGARGLGVDPRRIGLLGFSAGGHLAASLTTAYGEGVYAPVDAADRLSARPDFSGLMYAVTTLRIPGTHRGSRDLLLGPDPAPALVDHRSPVLHVDAQTPPCFLLQAFDDNVVPPSCSEEWMAACRAQNVPVEAHLIRSGGHGFGVGLPDSNPGSLWPQLFDRWARGVPG</sequence>
<feature type="domain" description="BD-FAE-like" evidence="2">
    <location>
        <begin position="90"/>
        <end position="270"/>
    </location>
</feature>
<dbReference type="InterPro" id="IPR049492">
    <property type="entry name" value="BD-FAE-like_dom"/>
</dbReference>
<keyword evidence="1 3" id="KW-0378">Hydrolase</keyword>
<dbReference type="Proteomes" id="UP001160625">
    <property type="component" value="Unassembled WGS sequence"/>
</dbReference>
<dbReference type="InterPro" id="IPR050300">
    <property type="entry name" value="GDXG_lipolytic_enzyme"/>
</dbReference>
<accession>A0ABT6N2S3</accession>
<dbReference type="PANTHER" id="PTHR48081:SF6">
    <property type="entry name" value="PEPTIDASE S9 PROLYL OLIGOPEPTIDASE CATALYTIC DOMAIN-CONTAINING PROTEIN"/>
    <property type="match status" value="1"/>
</dbReference>
<dbReference type="PANTHER" id="PTHR48081">
    <property type="entry name" value="AB HYDROLASE SUPERFAMILY PROTEIN C4A8.06C"/>
    <property type="match status" value="1"/>
</dbReference>
<proteinExistence type="predicted"/>
<gene>
    <name evidence="3" type="ORF">QGN17_10015</name>
</gene>
<dbReference type="RefSeq" id="WP_281044332.1">
    <property type="nucleotide sequence ID" value="NZ_JARYGZ010000001.1"/>
</dbReference>
<organism evidence="3 4">
    <name type="scientific">Sphingomonas oryzagri</name>
    <dbReference type="NCBI Taxonomy" id="3042314"/>
    <lineage>
        <taxon>Bacteria</taxon>
        <taxon>Pseudomonadati</taxon>
        <taxon>Pseudomonadota</taxon>
        <taxon>Alphaproteobacteria</taxon>
        <taxon>Sphingomonadales</taxon>
        <taxon>Sphingomonadaceae</taxon>
        <taxon>Sphingomonas</taxon>
    </lineage>
</organism>
<comment type="caution">
    <text evidence="3">The sequence shown here is derived from an EMBL/GenBank/DDBJ whole genome shotgun (WGS) entry which is preliminary data.</text>
</comment>
<dbReference type="Pfam" id="PF20434">
    <property type="entry name" value="BD-FAE"/>
    <property type="match status" value="1"/>
</dbReference>
<reference evidence="3" key="1">
    <citation type="submission" date="2023-04" db="EMBL/GenBank/DDBJ databases">
        <title>Sphingomonas sp. MAHUQ-71 isolated from rice field.</title>
        <authorList>
            <person name="Huq M.A."/>
        </authorList>
    </citation>
    <scope>NUCLEOTIDE SEQUENCE</scope>
    <source>
        <strain evidence="3">MAHUQ-71</strain>
    </source>
</reference>
<evidence type="ECO:0000259" key="2">
    <source>
        <dbReference type="Pfam" id="PF20434"/>
    </source>
</evidence>
<dbReference type="GO" id="GO:0016787">
    <property type="term" value="F:hydrolase activity"/>
    <property type="evidence" value="ECO:0007669"/>
    <property type="project" value="UniProtKB-KW"/>
</dbReference>
<dbReference type="Gene3D" id="3.40.50.1820">
    <property type="entry name" value="alpha/beta hydrolase"/>
    <property type="match status" value="1"/>
</dbReference>
<evidence type="ECO:0000256" key="1">
    <source>
        <dbReference type="ARBA" id="ARBA00022801"/>
    </source>
</evidence>
<protein>
    <submittedName>
        <fullName evidence="3">Alpha/beta hydrolase</fullName>
    </submittedName>
</protein>
<dbReference type="InterPro" id="IPR029058">
    <property type="entry name" value="AB_hydrolase_fold"/>
</dbReference>
<dbReference type="EMBL" id="JARYGZ010000001">
    <property type="protein sequence ID" value="MDH7639064.1"/>
    <property type="molecule type" value="Genomic_DNA"/>
</dbReference>
<dbReference type="SUPFAM" id="SSF53474">
    <property type="entry name" value="alpha/beta-Hydrolases"/>
    <property type="match status" value="1"/>
</dbReference>
<name>A0ABT6N2S3_9SPHN</name>
<dbReference type="PROSITE" id="PS51318">
    <property type="entry name" value="TAT"/>
    <property type="match status" value="1"/>
</dbReference>